<dbReference type="GO" id="GO:0016151">
    <property type="term" value="F:nickel cation binding"/>
    <property type="evidence" value="ECO:0007669"/>
    <property type="project" value="InterPro"/>
</dbReference>
<keyword evidence="2" id="KW-0143">Chaperone</keyword>
<reference evidence="5" key="1">
    <citation type="journal article" date="2012" name="Science">
        <title>The Paleozoic origin of enzymatic lignin decomposition reconstructed from 31 fungal genomes.</title>
        <authorList>
            <person name="Floudas D."/>
            <person name="Binder M."/>
            <person name="Riley R."/>
            <person name="Barry K."/>
            <person name="Blanchette R.A."/>
            <person name="Henrissat B."/>
            <person name="Martinez A.T."/>
            <person name="Otillar R."/>
            <person name="Spatafora J.W."/>
            <person name="Yadav J.S."/>
            <person name="Aerts A."/>
            <person name="Benoit I."/>
            <person name="Boyd A."/>
            <person name="Carlson A."/>
            <person name="Copeland A."/>
            <person name="Coutinho P.M."/>
            <person name="de Vries R.P."/>
            <person name="Ferreira P."/>
            <person name="Findley K."/>
            <person name="Foster B."/>
            <person name="Gaskell J."/>
            <person name="Glotzer D."/>
            <person name="Gorecki P."/>
            <person name="Heitman J."/>
            <person name="Hesse C."/>
            <person name="Hori C."/>
            <person name="Igarashi K."/>
            <person name="Jurgens J.A."/>
            <person name="Kallen N."/>
            <person name="Kersten P."/>
            <person name="Kohler A."/>
            <person name="Kuees U."/>
            <person name="Kumar T.K.A."/>
            <person name="Kuo A."/>
            <person name="LaButti K."/>
            <person name="Larrondo L.F."/>
            <person name="Lindquist E."/>
            <person name="Ling A."/>
            <person name="Lombard V."/>
            <person name="Lucas S."/>
            <person name="Lundell T."/>
            <person name="Martin R."/>
            <person name="McLaughlin D.J."/>
            <person name="Morgenstern I."/>
            <person name="Morin E."/>
            <person name="Murat C."/>
            <person name="Nagy L.G."/>
            <person name="Nolan M."/>
            <person name="Ohm R.A."/>
            <person name="Patyshakuliyeva A."/>
            <person name="Rokas A."/>
            <person name="Ruiz-Duenas F.J."/>
            <person name="Sabat G."/>
            <person name="Salamov A."/>
            <person name="Samejima M."/>
            <person name="Schmutz J."/>
            <person name="Slot J.C."/>
            <person name="St John F."/>
            <person name="Stenlid J."/>
            <person name="Sun H."/>
            <person name="Sun S."/>
            <person name="Syed K."/>
            <person name="Tsang A."/>
            <person name="Wiebenga A."/>
            <person name="Young D."/>
            <person name="Pisabarro A."/>
            <person name="Eastwood D.C."/>
            <person name="Martin F."/>
            <person name="Cullen D."/>
            <person name="Grigoriev I.V."/>
            <person name="Hibbett D.S."/>
        </authorList>
    </citation>
    <scope>NUCLEOTIDE SEQUENCE [LARGE SCALE GENOMIC DNA]</scope>
    <source>
        <strain evidence="5">RWD-64-598 SS2</strain>
    </source>
</reference>
<dbReference type="AlphaFoldDB" id="A0A5M3N698"/>
<comment type="similarity">
    <text evidence="1">Belongs to the UreD family.</text>
</comment>
<gene>
    <name evidence="4" type="ORF">CONPUDRAFT_134181</name>
</gene>
<dbReference type="Proteomes" id="UP000053558">
    <property type="component" value="Unassembled WGS sequence"/>
</dbReference>
<dbReference type="PANTHER" id="PTHR33643">
    <property type="entry name" value="UREASE ACCESSORY PROTEIN D"/>
    <property type="match status" value="1"/>
</dbReference>
<name>A0A5M3N698_CONPW</name>
<evidence type="ECO:0000256" key="2">
    <source>
        <dbReference type="ARBA" id="ARBA00023186"/>
    </source>
</evidence>
<keyword evidence="5" id="KW-1185">Reference proteome</keyword>
<protein>
    <submittedName>
        <fullName evidence="4">UreD-domain-containing protein</fullName>
    </submittedName>
</protein>
<comment type="caution">
    <text evidence="4">The sequence shown here is derived from an EMBL/GenBank/DDBJ whole genome shotgun (WGS) entry which is preliminary data.</text>
</comment>
<feature type="region of interest" description="Disordered" evidence="3">
    <location>
        <begin position="96"/>
        <end position="118"/>
    </location>
</feature>
<accession>A0A5M3N698</accession>
<dbReference type="EMBL" id="JH711573">
    <property type="protein sequence ID" value="EIW86836.1"/>
    <property type="molecule type" value="Genomic_DNA"/>
</dbReference>
<feature type="compositionally biased region" description="Polar residues" evidence="3">
    <location>
        <begin position="212"/>
        <end position="225"/>
    </location>
</feature>
<dbReference type="GeneID" id="19200573"/>
<dbReference type="KEGG" id="cput:CONPUDRAFT_134181"/>
<dbReference type="HAMAP" id="MF_01384">
    <property type="entry name" value="UreD"/>
    <property type="match status" value="1"/>
</dbReference>
<proteinExistence type="inferred from homology"/>
<dbReference type="OMA" id="CFRSASY"/>
<organism evidence="4 5">
    <name type="scientific">Coniophora puteana (strain RWD-64-598)</name>
    <name type="common">Brown rot fungus</name>
    <dbReference type="NCBI Taxonomy" id="741705"/>
    <lineage>
        <taxon>Eukaryota</taxon>
        <taxon>Fungi</taxon>
        <taxon>Dikarya</taxon>
        <taxon>Basidiomycota</taxon>
        <taxon>Agaricomycotina</taxon>
        <taxon>Agaricomycetes</taxon>
        <taxon>Agaricomycetidae</taxon>
        <taxon>Boletales</taxon>
        <taxon>Coniophorineae</taxon>
        <taxon>Coniophoraceae</taxon>
        <taxon>Coniophora</taxon>
    </lineage>
</organism>
<evidence type="ECO:0000313" key="5">
    <source>
        <dbReference type="Proteomes" id="UP000053558"/>
    </source>
</evidence>
<dbReference type="Pfam" id="PF01774">
    <property type="entry name" value="UreD"/>
    <property type="match status" value="1"/>
</dbReference>
<feature type="region of interest" description="Disordered" evidence="3">
    <location>
        <begin position="206"/>
        <end position="226"/>
    </location>
</feature>
<dbReference type="PANTHER" id="PTHR33643:SF1">
    <property type="entry name" value="UREASE ACCESSORY PROTEIN D"/>
    <property type="match status" value="1"/>
</dbReference>
<dbReference type="InterPro" id="IPR002669">
    <property type="entry name" value="UreD"/>
</dbReference>
<evidence type="ECO:0000256" key="1">
    <source>
        <dbReference type="ARBA" id="ARBA00007177"/>
    </source>
</evidence>
<evidence type="ECO:0000313" key="4">
    <source>
        <dbReference type="EMBL" id="EIW86836.1"/>
    </source>
</evidence>
<sequence>MPSFPPKSQQQSGGIGRIACQSHGSGVVFSELSASYPLKLLAPRLSEEENVAITYVMTYGGGLVGGDDVQLFVDVGAGVRLLLLTQGTTKVFKTRPGLRTRNSVTGPQDGGHDPQTTSQTMTVSIPDDSALLLLPDSVTCFRSASYTQIQRFHLSANGSLAVLDWINCGRKSMGEEWAFTRYYSVNEVFVEGRRVARDVLLLEDPAERKSTPESASTDSAGSTSRTLKDQLQPYSCYAMLLLCGPLTKAVVSNLSSEYQKISIFQKAGPDRLLWSLSAVDNGRSHVVRVAGTETEDVKDWLRHHLSGLENVVGTDAYRKAFT</sequence>
<dbReference type="OrthoDB" id="5550464at2759"/>
<dbReference type="RefSeq" id="XP_007763511.1">
    <property type="nucleotide sequence ID" value="XM_007765321.1"/>
</dbReference>
<evidence type="ECO:0000256" key="3">
    <source>
        <dbReference type="SAM" id="MobiDB-lite"/>
    </source>
</evidence>